<dbReference type="AlphaFoldDB" id="G0ULI0"/>
<accession>G0ULI0</accession>
<protein>
    <submittedName>
        <fullName evidence="1">Uncharacterized protein</fullName>
    </submittedName>
</protein>
<dbReference type="EMBL" id="HE575317">
    <property type="protein sequence ID" value="CCC90235.1"/>
    <property type="molecule type" value="Genomic_DNA"/>
</dbReference>
<reference evidence="1" key="1">
    <citation type="journal article" date="2012" name="Proc. Natl. Acad. Sci. U.S.A.">
        <title>Antigenic diversity is generated by distinct evolutionary mechanisms in African trypanosome species.</title>
        <authorList>
            <person name="Jackson A.P."/>
            <person name="Berry A."/>
            <person name="Aslett M."/>
            <person name="Allison H.C."/>
            <person name="Burton P."/>
            <person name="Vavrova-Anderson J."/>
            <person name="Brown R."/>
            <person name="Browne H."/>
            <person name="Corton N."/>
            <person name="Hauser H."/>
            <person name="Gamble J."/>
            <person name="Gilderthorp R."/>
            <person name="Marcello L."/>
            <person name="McQuillan J."/>
            <person name="Otto T.D."/>
            <person name="Quail M.A."/>
            <person name="Sanders M.J."/>
            <person name="van Tonder A."/>
            <person name="Ginger M.L."/>
            <person name="Field M.C."/>
            <person name="Barry J.D."/>
            <person name="Hertz-Fowler C."/>
            <person name="Berriman M."/>
        </authorList>
    </citation>
    <scope>NUCLEOTIDE SEQUENCE</scope>
    <source>
        <strain evidence="1">IL3000</strain>
    </source>
</reference>
<organism evidence="1">
    <name type="scientific">Trypanosoma congolense (strain IL3000)</name>
    <dbReference type="NCBI Taxonomy" id="1068625"/>
    <lineage>
        <taxon>Eukaryota</taxon>
        <taxon>Discoba</taxon>
        <taxon>Euglenozoa</taxon>
        <taxon>Kinetoplastea</taxon>
        <taxon>Metakinetoplastina</taxon>
        <taxon>Trypanosomatida</taxon>
        <taxon>Trypanosomatidae</taxon>
        <taxon>Trypanosoma</taxon>
        <taxon>Nannomonas</taxon>
    </lineage>
</organism>
<gene>
    <name evidence="1" type="ORF">TCIL3000_4_3360</name>
</gene>
<evidence type="ECO:0000313" key="1">
    <source>
        <dbReference type="EMBL" id="CCC90235.1"/>
    </source>
</evidence>
<name>G0ULI0_TRYCI</name>
<sequence length="103" mass="11550">MTVIRSAFLYTRCVCGTNAAGWMSDCVPAAEILSFFCTSGKTVQIGGRVVVFSVFPSIPPSEEILLLCHPRVAVHIFVLNRHALLRLCICYFNDTYFFLKKVK</sequence>
<proteinExistence type="predicted"/>